<dbReference type="SUPFAM" id="SSF51735">
    <property type="entry name" value="NAD(P)-binding Rossmann-fold domains"/>
    <property type="match status" value="1"/>
</dbReference>
<gene>
    <name evidence="4" type="ORF">GQ466_24980</name>
</gene>
<keyword evidence="2" id="KW-0560">Oxidoreductase</keyword>
<reference evidence="4 5" key="1">
    <citation type="submission" date="2019-12" db="EMBL/GenBank/DDBJ databases">
        <title>Nocardia macrotermitis sp. nov. and Nocardia aurantia sp. nov., isolated from the gut of the fungus growing-termite Macrotermes natalensis.</title>
        <authorList>
            <person name="Christine B."/>
            <person name="Rene B."/>
        </authorList>
    </citation>
    <scope>NUCLEOTIDE SEQUENCE [LARGE SCALE GENOMIC DNA]</scope>
    <source>
        <strain evidence="4 5">DSM 102126</strain>
    </source>
</reference>
<dbReference type="Proteomes" id="UP000431901">
    <property type="component" value="Unassembled WGS sequence"/>
</dbReference>
<dbReference type="InterPro" id="IPR002347">
    <property type="entry name" value="SDR_fam"/>
</dbReference>
<dbReference type="PANTHER" id="PTHR43669">
    <property type="entry name" value="5-KETO-D-GLUCONATE 5-REDUCTASE"/>
    <property type="match status" value="1"/>
</dbReference>
<evidence type="ECO:0000256" key="1">
    <source>
        <dbReference type="ARBA" id="ARBA00006484"/>
    </source>
</evidence>
<feature type="domain" description="Ketoreductase" evidence="3">
    <location>
        <begin position="17"/>
        <end position="201"/>
    </location>
</feature>
<dbReference type="InterPro" id="IPR036291">
    <property type="entry name" value="NAD(P)-bd_dom_sf"/>
</dbReference>
<dbReference type="Gene3D" id="3.40.50.720">
    <property type="entry name" value="NAD(P)-binding Rossmann-like Domain"/>
    <property type="match status" value="1"/>
</dbReference>
<dbReference type="InterPro" id="IPR057326">
    <property type="entry name" value="KR_dom"/>
</dbReference>
<dbReference type="GO" id="GO:0016491">
    <property type="term" value="F:oxidoreductase activity"/>
    <property type="evidence" value="ECO:0007669"/>
    <property type="project" value="UniProtKB-KW"/>
</dbReference>
<keyword evidence="5" id="KW-1185">Reference proteome</keyword>
<evidence type="ECO:0000259" key="3">
    <source>
        <dbReference type="SMART" id="SM00822"/>
    </source>
</evidence>
<dbReference type="SMART" id="SM00822">
    <property type="entry name" value="PKS_KR"/>
    <property type="match status" value="1"/>
</dbReference>
<dbReference type="EMBL" id="WUTW01000006">
    <property type="protein sequence ID" value="MXQ67274.1"/>
    <property type="molecule type" value="Genomic_DNA"/>
</dbReference>
<evidence type="ECO:0000313" key="4">
    <source>
        <dbReference type="EMBL" id="MXQ67274.1"/>
    </source>
</evidence>
<dbReference type="OrthoDB" id="286404at2"/>
<dbReference type="FunFam" id="3.40.50.720:FF:000084">
    <property type="entry name" value="Short-chain dehydrogenase reductase"/>
    <property type="match status" value="1"/>
</dbReference>
<comment type="similarity">
    <text evidence="1">Belongs to the short-chain dehydrogenases/reductases (SDR) family.</text>
</comment>
<evidence type="ECO:0000313" key="5">
    <source>
        <dbReference type="Proteomes" id="UP000431901"/>
    </source>
</evidence>
<comment type="caution">
    <text evidence="4">The sequence shown here is derived from an EMBL/GenBank/DDBJ whole genome shotgun (WGS) entry which is preliminary data.</text>
</comment>
<evidence type="ECO:0000256" key="2">
    <source>
        <dbReference type="ARBA" id="ARBA00023002"/>
    </source>
</evidence>
<dbReference type="AlphaFoldDB" id="A0A6I4WK00"/>
<dbReference type="Pfam" id="PF13561">
    <property type="entry name" value="adh_short_C2"/>
    <property type="match status" value="1"/>
</dbReference>
<accession>A0A6I4WK00</accession>
<dbReference type="PRINTS" id="PR00081">
    <property type="entry name" value="GDHRDH"/>
</dbReference>
<dbReference type="RefSeq" id="WP_161105454.1">
    <property type="nucleotide sequence ID" value="NZ_JBHLYI010000025.1"/>
</dbReference>
<protein>
    <submittedName>
        <fullName evidence="4">SDR family oxidoreductase</fullName>
    </submittedName>
</protein>
<proteinExistence type="inferred from homology"/>
<dbReference type="PANTHER" id="PTHR43669:SF3">
    <property type="entry name" value="ALCOHOL DEHYDROGENASE, PUTATIVE (AFU_ORTHOLOGUE AFUA_3G03445)-RELATED"/>
    <property type="match status" value="1"/>
</dbReference>
<organism evidence="4 5">
    <name type="scientific">Actinomadura rayongensis</name>
    <dbReference type="NCBI Taxonomy" id="1429076"/>
    <lineage>
        <taxon>Bacteria</taxon>
        <taxon>Bacillati</taxon>
        <taxon>Actinomycetota</taxon>
        <taxon>Actinomycetes</taxon>
        <taxon>Streptosporangiales</taxon>
        <taxon>Thermomonosporaceae</taxon>
        <taxon>Actinomadura</taxon>
    </lineage>
</organism>
<sequence length="260" mass="26269">MTTPAAYLTGLFGLHGRVALVTGGSSGIGRAIAGALAAAGARVVVLARGEDALRATAGELRAAGHDADHVVADLADRAQVRRAAADAAVPFGEPDILVHSAAVNLRPPLGDLGDDVWDTTLAVNLTAPFLLGRHFGPRMARRGYGRILHLSSQQAFRAFADSGAYGASKGGVTALARSEAEAWSRHGVTSNALVPGFVATPLNAHLSADPARVAALADRTLTGRNGVPGDFAGAAVFLAGPAASAVTGQTIFVDGGFSAH</sequence>
<name>A0A6I4WK00_9ACTN</name>